<dbReference type="PANTHER" id="PTHR46889">
    <property type="entry name" value="TRANSPOSASE INSF FOR INSERTION SEQUENCE IS3B-RELATED"/>
    <property type="match status" value="1"/>
</dbReference>
<evidence type="ECO:0000313" key="2">
    <source>
        <dbReference type="EMBL" id="RSU08847.1"/>
    </source>
</evidence>
<keyword evidence="3" id="KW-1185">Reference proteome</keyword>
<gene>
    <name evidence="2" type="ORF">CBF27_13955</name>
</gene>
<evidence type="ECO:0000313" key="3">
    <source>
        <dbReference type="Proteomes" id="UP000286773"/>
    </source>
</evidence>
<dbReference type="GO" id="GO:0015074">
    <property type="term" value="P:DNA integration"/>
    <property type="evidence" value="ECO:0007669"/>
    <property type="project" value="InterPro"/>
</dbReference>
<dbReference type="Gene3D" id="3.30.420.10">
    <property type="entry name" value="Ribonuclease H-like superfamily/Ribonuclease H"/>
    <property type="match status" value="1"/>
</dbReference>
<dbReference type="PROSITE" id="PS50994">
    <property type="entry name" value="INTEGRASE"/>
    <property type="match status" value="1"/>
</dbReference>
<dbReference type="AlphaFoldDB" id="A0A430ALT4"/>
<dbReference type="InterPro" id="IPR048020">
    <property type="entry name" value="Transpos_IS3"/>
</dbReference>
<evidence type="ECO:0000259" key="1">
    <source>
        <dbReference type="PROSITE" id="PS50994"/>
    </source>
</evidence>
<dbReference type="Proteomes" id="UP000286773">
    <property type="component" value="Unassembled WGS sequence"/>
</dbReference>
<dbReference type="InterPro" id="IPR012337">
    <property type="entry name" value="RNaseH-like_sf"/>
</dbReference>
<dbReference type="SUPFAM" id="SSF53098">
    <property type="entry name" value="Ribonuclease H-like"/>
    <property type="match status" value="1"/>
</dbReference>
<protein>
    <recommendedName>
        <fullName evidence="1">Integrase catalytic domain-containing protein</fullName>
    </recommendedName>
</protein>
<accession>A0A430ALT4</accession>
<dbReference type="Pfam" id="PF00665">
    <property type="entry name" value="rve"/>
    <property type="match status" value="1"/>
</dbReference>
<dbReference type="PANTHER" id="PTHR46889:SF7">
    <property type="entry name" value="TRANSPOSASE FOR INSERTION SEQUENCE ELEMENT IS904"/>
    <property type="match status" value="1"/>
</dbReference>
<dbReference type="InterPro" id="IPR036397">
    <property type="entry name" value="RNaseH_sf"/>
</dbReference>
<dbReference type="Pfam" id="PF13333">
    <property type="entry name" value="rve_2"/>
    <property type="match status" value="1"/>
</dbReference>
<dbReference type="InterPro" id="IPR001584">
    <property type="entry name" value="Integrase_cat-core"/>
</dbReference>
<dbReference type="GO" id="GO:0003676">
    <property type="term" value="F:nucleic acid binding"/>
    <property type="evidence" value="ECO:0007669"/>
    <property type="project" value="InterPro"/>
</dbReference>
<proteinExistence type="predicted"/>
<sequence length="182" mass="20929">MQQTPHVHKNLINQAFNITEKNNVWYGDITYIPTNEGMLYISAFIDAYTRKCVGYCIDSHMRDSLVIQSLENALVREKPDAGLIVHSDQGSQYTGHRFYEFTKAIGIQLSHSRKGNPYDNAVMESFLKSFKREVLDEKQFKTKQAAVTECLVYLETYYNHERIHSSIGYKTPEEASQSTKSS</sequence>
<dbReference type="InterPro" id="IPR050900">
    <property type="entry name" value="Transposase_IS3/IS150/IS904"/>
</dbReference>
<comment type="caution">
    <text evidence="2">The sequence shown here is derived from an EMBL/GenBank/DDBJ whole genome shotgun (WGS) entry which is preliminary data.</text>
</comment>
<dbReference type="EMBL" id="NGKC01000037">
    <property type="protein sequence ID" value="RSU08847.1"/>
    <property type="molecule type" value="Genomic_DNA"/>
</dbReference>
<organism evidence="2 3">
    <name type="scientific">Vagococcus acidifermentans</name>
    <dbReference type="NCBI Taxonomy" id="564710"/>
    <lineage>
        <taxon>Bacteria</taxon>
        <taxon>Bacillati</taxon>
        <taxon>Bacillota</taxon>
        <taxon>Bacilli</taxon>
        <taxon>Lactobacillales</taxon>
        <taxon>Enterococcaceae</taxon>
        <taxon>Vagococcus</taxon>
    </lineage>
</organism>
<feature type="domain" description="Integrase catalytic" evidence="1">
    <location>
        <begin position="1"/>
        <end position="180"/>
    </location>
</feature>
<reference evidence="2 3" key="1">
    <citation type="submission" date="2017-05" db="EMBL/GenBank/DDBJ databases">
        <title>Vagococcus spp. assemblies.</title>
        <authorList>
            <person name="Gulvik C.A."/>
        </authorList>
    </citation>
    <scope>NUCLEOTIDE SEQUENCE [LARGE SCALE GENOMIC DNA]</scope>
    <source>
        <strain evidence="2 3">LMG 24798</strain>
    </source>
</reference>
<name>A0A430ALT4_9ENTE</name>
<dbReference type="NCBIfam" id="NF033516">
    <property type="entry name" value="transpos_IS3"/>
    <property type="match status" value="1"/>
</dbReference>